<evidence type="ECO:0000313" key="4">
    <source>
        <dbReference type="Proteomes" id="UP000321429"/>
    </source>
</evidence>
<sequence>MEDVSITALCRKAHVSRTYFYREFGTFDAIIKKFQTQQMLQYLRSLPNSGRPNLATLMAKYFQLAKNGVENQQLLLKAGFYTTLVDTFATVFTLLIKNSLVPGKPAIVSAPYYIDFLSGAVVNMAVAWMAAGMPDSPERMGERVAKFLQR</sequence>
<feature type="domain" description="Transcriptional regulator TetR C-terminal Firmicutes type" evidence="2">
    <location>
        <begin position="73"/>
        <end position="149"/>
    </location>
</feature>
<protein>
    <submittedName>
        <fullName evidence="3">TetR family transcriptional regulator</fullName>
    </submittedName>
</protein>
<name>A0A510VTS5_9LACO</name>
<evidence type="ECO:0000256" key="1">
    <source>
        <dbReference type="SAM" id="Phobius"/>
    </source>
</evidence>
<comment type="caution">
    <text evidence="3">The sequence shown here is derived from an EMBL/GenBank/DDBJ whole genome shotgun (WGS) entry which is preliminary data.</text>
</comment>
<proteinExistence type="predicted"/>
<dbReference type="EMBL" id="BJUD01000008">
    <property type="protein sequence ID" value="GEK28365.1"/>
    <property type="molecule type" value="Genomic_DNA"/>
</dbReference>
<dbReference type="Gene3D" id="1.10.357.10">
    <property type="entry name" value="Tetracycline Repressor, domain 2"/>
    <property type="match status" value="1"/>
</dbReference>
<dbReference type="InterPro" id="IPR039532">
    <property type="entry name" value="TetR_C_Firmicutes"/>
</dbReference>
<dbReference type="Pfam" id="PF14278">
    <property type="entry name" value="TetR_C_8"/>
    <property type="match status" value="1"/>
</dbReference>
<feature type="transmembrane region" description="Helical" evidence="1">
    <location>
        <begin position="116"/>
        <end position="133"/>
    </location>
</feature>
<feature type="transmembrane region" description="Helical" evidence="1">
    <location>
        <begin position="74"/>
        <end position="96"/>
    </location>
</feature>
<keyword evidence="1" id="KW-0812">Transmembrane</keyword>
<evidence type="ECO:0000259" key="2">
    <source>
        <dbReference type="Pfam" id="PF14278"/>
    </source>
</evidence>
<keyword evidence="1" id="KW-0472">Membrane</keyword>
<accession>A0A510VTS5</accession>
<gene>
    <name evidence="3" type="ORF">LSI01_06760</name>
</gene>
<organism evidence="3 4">
    <name type="scientific">Furfurilactobacillus siliginis</name>
    <dbReference type="NCBI Taxonomy" id="348151"/>
    <lineage>
        <taxon>Bacteria</taxon>
        <taxon>Bacillati</taxon>
        <taxon>Bacillota</taxon>
        <taxon>Bacilli</taxon>
        <taxon>Lactobacillales</taxon>
        <taxon>Lactobacillaceae</taxon>
        <taxon>Furfurilactobacillus</taxon>
    </lineage>
</organism>
<dbReference type="AlphaFoldDB" id="A0A510VTS5"/>
<keyword evidence="1" id="KW-1133">Transmembrane helix</keyword>
<dbReference type="Proteomes" id="UP000321429">
    <property type="component" value="Unassembled WGS sequence"/>
</dbReference>
<reference evidence="3 4" key="1">
    <citation type="submission" date="2019-07" db="EMBL/GenBank/DDBJ databases">
        <title>Whole genome shotgun sequence of Lactobacillus siliginis NBRC 101315.</title>
        <authorList>
            <person name="Hosoyama A."/>
            <person name="Uohara A."/>
            <person name="Ohji S."/>
            <person name="Ichikawa N."/>
        </authorList>
    </citation>
    <scope>NUCLEOTIDE SEQUENCE [LARGE SCALE GENOMIC DNA]</scope>
    <source>
        <strain evidence="3 4">NBRC 101315</strain>
    </source>
</reference>
<evidence type="ECO:0000313" key="3">
    <source>
        <dbReference type="EMBL" id="GEK28365.1"/>
    </source>
</evidence>